<accession>A0ABT9YLK9</accession>
<keyword evidence="1" id="KW-0472">Membrane</keyword>
<dbReference type="EMBL" id="JAUSUA010000006">
    <property type="protein sequence ID" value="MDQ0208761.1"/>
    <property type="molecule type" value="Genomic_DNA"/>
</dbReference>
<keyword evidence="1" id="KW-0812">Transmembrane</keyword>
<dbReference type="RefSeq" id="WP_306985075.1">
    <property type="nucleotide sequence ID" value="NZ_JAUSUA010000006.1"/>
</dbReference>
<reference evidence="2 3" key="1">
    <citation type="submission" date="2023-07" db="EMBL/GenBank/DDBJ databases">
        <title>Genomic Encyclopedia of Type Strains, Phase IV (KMG-IV): sequencing the most valuable type-strain genomes for metagenomic binning, comparative biology and taxonomic classification.</title>
        <authorList>
            <person name="Goeker M."/>
        </authorList>
    </citation>
    <scope>NUCLEOTIDE SEQUENCE [LARGE SCALE GENOMIC DNA]</scope>
    <source>
        <strain evidence="2 3">DSM 19154</strain>
    </source>
</reference>
<feature type="transmembrane region" description="Helical" evidence="1">
    <location>
        <begin position="12"/>
        <end position="38"/>
    </location>
</feature>
<name>A0ABT9YLK9_9BACI</name>
<evidence type="ECO:0000256" key="1">
    <source>
        <dbReference type="SAM" id="Phobius"/>
    </source>
</evidence>
<dbReference type="Proteomes" id="UP001225034">
    <property type="component" value="Unassembled WGS sequence"/>
</dbReference>
<sequence length="93" mass="10295">MKSKKSNYLGIWILFAIGGGFITGAVGTGVLFIVQAIWPDGLVADLSIGTTFLVTVLPGIVGSFYWSYFYIKKKKNETKHLEDHIPENESKID</sequence>
<protein>
    <submittedName>
        <fullName evidence="2">Uncharacterized protein</fullName>
    </submittedName>
</protein>
<comment type="caution">
    <text evidence="2">The sequence shown here is derived from an EMBL/GenBank/DDBJ whole genome shotgun (WGS) entry which is preliminary data.</text>
</comment>
<keyword evidence="3" id="KW-1185">Reference proteome</keyword>
<feature type="transmembrane region" description="Helical" evidence="1">
    <location>
        <begin position="50"/>
        <end position="71"/>
    </location>
</feature>
<organism evidence="2 3">
    <name type="scientific">Alkalicoccobacillus murimartini</name>
    <dbReference type="NCBI Taxonomy" id="171685"/>
    <lineage>
        <taxon>Bacteria</taxon>
        <taxon>Bacillati</taxon>
        <taxon>Bacillota</taxon>
        <taxon>Bacilli</taxon>
        <taxon>Bacillales</taxon>
        <taxon>Bacillaceae</taxon>
        <taxon>Alkalicoccobacillus</taxon>
    </lineage>
</organism>
<gene>
    <name evidence="2" type="ORF">J2S05_003573</name>
</gene>
<proteinExistence type="predicted"/>
<keyword evidence="1" id="KW-1133">Transmembrane helix</keyword>
<evidence type="ECO:0000313" key="2">
    <source>
        <dbReference type="EMBL" id="MDQ0208761.1"/>
    </source>
</evidence>
<evidence type="ECO:0000313" key="3">
    <source>
        <dbReference type="Proteomes" id="UP001225034"/>
    </source>
</evidence>